<organism evidence="7 8">
    <name type="scientific">Pararhodobacter oceanensis</name>
    <dbReference type="NCBI Taxonomy" id="2172121"/>
    <lineage>
        <taxon>Bacteria</taxon>
        <taxon>Pseudomonadati</taxon>
        <taxon>Pseudomonadota</taxon>
        <taxon>Alphaproteobacteria</taxon>
        <taxon>Rhodobacterales</taxon>
        <taxon>Paracoccaceae</taxon>
        <taxon>Pararhodobacter</taxon>
    </lineage>
</organism>
<dbReference type="InterPro" id="IPR013740">
    <property type="entry name" value="Redoxin"/>
</dbReference>
<keyword evidence="3" id="KW-0201">Cytochrome c-type biogenesis</keyword>
<dbReference type="SUPFAM" id="SSF52833">
    <property type="entry name" value="Thioredoxin-like"/>
    <property type="match status" value="1"/>
</dbReference>
<dbReference type="Proteomes" id="UP000245911">
    <property type="component" value="Unassembled WGS sequence"/>
</dbReference>
<reference evidence="7 8" key="1">
    <citation type="submission" date="2018-04" db="EMBL/GenBank/DDBJ databases">
        <title>Pararhodobacter oceanense sp. nov., isolated from marine intertidal sediment.</title>
        <authorList>
            <person name="Wang X.-L."/>
            <person name="Du Z.-J."/>
        </authorList>
    </citation>
    <scope>NUCLEOTIDE SEQUENCE [LARGE SCALE GENOMIC DNA]</scope>
    <source>
        <strain evidence="7 8">AM505</strain>
    </source>
</reference>
<gene>
    <name evidence="7" type="ORF">DDE20_05495</name>
</gene>
<accession>A0A2T8HVW2</accession>
<evidence type="ECO:0000259" key="6">
    <source>
        <dbReference type="PROSITE" id="PS51352"/>
    </source>
</evidence>
<comment type="caution">
    <text evidence="7">The sequence shown here is derived from an EMBL/GenBank/DDBJ whole genome shotgun (WGS) entry which is preliminary data.</text>
</comment>
<keyword evidence="8" id="KW-1185">Reference proteome</keyword>
<dbReference type="Pfam" id="PF08534">
    <property type="entry name" value="Redoxin"/>
    <property type="match status" value="1"/>
</dbReference>
<dbReference type="OrthoDB" id="9799347at2"/>
<evidence type="ECO:0000256" key="5">
    <source>
        <dbReference type="ARBA" id="ARBA00023284"/>
    </source>
</evidence>
<dbReference type="RefSeq" id="WP_116557464.1">
    <property type="nucleotide sequence ID" value="NZ_QDKM01000002.1"/>
</dbReference>
<evidence type="ECO:0000256" key="1">
    <source>
        <dbReference type="ARBA" id="ARBA00004196"/>
    </source>
</evidence>
<keyword evidence="5" id="KW-0676">Redox-active center</keyword>
<dbReference type="PROSITE" id="PS51352">
    <property type="entry name" value="THIOREDOXIN_2"/>
    <property type="match status" value="1"/>
</dbReference>
<keyword evidence="4" id="KW-1015">Disulfide bond</keyword>
<comment type="similarity">
    <text evidence="2">Belongs to the thioredoxin family. DsbE subfamily.</text>
</comment>
<dbReference type="InterPro" id="IPR036249">
    <property type="entry name" value="Thioredoxin-like_sf"/>
</dbReference>
<evidence type="ECO:0000256" key="4">
    <source>
        <dbReference type="ARBA" id="ARBA00023157"/>
    </source>
</evidence>
<sequence length="180" mass="19603">MAKINPLLILPPVLLAGFVAFVAVGNLREDRDDLPSARAGHPAPQITLETLGERTLFTDEMIRDGEVTLVNFFASWCPPCRAEHPLFEDLTQEGVTVLGVNYRDEPARAEDFLEELGDPYAAIGADPRARTGLDWGVLGLPETFVVDGEGNIVMRHAGPLTDEIIATRIRPAMERAGATN</sequence>
<dbReference type="PROSITE" id="PS00194">
    <property type="entry name" value="THIOREDOXIN_1"/>
    <property type="match status" value="1"/>
</dbReference>
<feature type="domain" description="Thioredoxin" evidence="6">
    <location>
        <begin position="37"/>
        <end position="178"/>
    </location>
</feature>
<dbReference type="PANTHER" id="PTHR42852:SF6">
    <property type="entry name" value="THIOL:DISULFIDE INTERCHANGE PROTEIN DSBE"/>
    <property type="match status" value="1"/>
</dbReference>
<dbReference type="NCBIfam" id="TIGR00385">
    <property type="entry name" value="dsbE"/>
    <property type="match status" value="1"/>
</dbReference>
<evidence type="ECO:0000313" key="8">
    <source>
        <dbReference type="Proteomes" id="UP000245911"/>
    </source>
</evidence>
<name>A0A2T8HVW2_9RHOB</name>
<evidence type="ECO:0000256" key="2">
    <source>
        <dbReference type="ARBA" id="ARBA00007758"/>
    </source>
</evidence>
<evidence type="ECO:0000256" key="3">
    <source>
        <dbReference type="ARBA" id="ARBA00022748"/>
    </source>
</evidence>
<dbReference type="EMBL" id="QDKM01000002">
    <property type="protein sequence ID" value="PVH29580.1"/>
    <property type="molecule type" value="Genomic_DNA"/>
</dbReference>
<comment type="subcellular location">
    <subcellularLocation>
        <location evidence="1">Cell envelope</location>
    </subcellularLocation>
</comment>
<dbReference type="CDD" id="cd03010">
    <property type="entry name" value="TlpA_like_DsbE"/>
    <property type="match status" value="1"/>
</dbReference>
<dbReference type="AlphaFoldDB" id="A0A2T8HVW2"/>
<dbReference type="PANTHER" id="PTHR42852">
    <property type="entry name" value="THIOL:DISULFIDE INTERCHANGE PROTEIN DSBE"/>
    <property type="match status" value="1"/>
</dbReference>
<dbReference type="GO" id="GO:0015036">
    <property type="term" value="F:disulfide oxidoreductase activity"/>
    <property type="evidence" value="ECO:0007669"/>
    <property type="project" value="InterPro"/>
</dbReference>
<protein>
    <submittedName>
        <fullName evidence="7">DsbE family thiol:disulfide interchange protein</fullName>
    </submittedName>
</protein>
<evidence type="ECO:0000313" key="7">
    <source>
        <dbReference type="EMBL" id="PVH29580.1"/>
    </source>
</evidence>
<dbReference type="InterPro" id="IPR004799">
    <property type="entry name" value="Periplasmic_diS_OxRdtase_DsbE"/>
</dbReference>
<dbReference type="GO" id="GO:0030288">
    <property type="term" value="C:outer membrane-bounded periplasmic space"/>
    <property type="evidence" value="ECO:0007669"/>
    <property type="project" value="InterPro"/>
</dbReference>
<dbReference type="InterPro" id="IPR050553">
    <property type="entry name" value="Thioredoxin_ResA/DsbE_sf"/>
</dbReference>
<dbReference type="GO" id="GO:0017004">
    <property type="term" value="P:cytochrome complex assembly"/>
    <property type="evidence" value="ECO:0007669"/>
    <property type="project" value="UniProtKB-KW"/>
</dbReference>
<dbReference type="InterPro" id="IPR013766">
    <property type="entry name" value="Thioredoxin_domain"/>
</dbReference>
<dbReference type="Gene3D" id="3.40.30.10">
    <property type="entry name" value="Glutaredoxin"/>
    <property type="match status" value="1"/>
</dbReference>
<dbReference type="InterPro" id="IPR017937">
    <property type="entry name" value="Thioredoxin_CS"/>
</dbReference>
<proteinExistence type="inferred from homology"/>